<evidence type="ECO:0000313" key="2">
    <source>
        <dbReference type="Proteomes" id="UP000190648"/>
    </source>
</evidence>
<keyword evidence="2" id="KW-1185">Reference proteome</keyword>
<comment type="caution">
    <text evidence="1">The sequence shown here is derived from an EMBL/GenBank/DDBJ whole genome shotgun (WGS) entry which is preliminary data.</text>
</comment>
<sequence>MEHLPAASPAASPASVQHLRISCITPASPTASPHLLHHPAISHHTPASPASLLAPAALGHLAVHTKLAVSSRTLSR</sequence>
<dbReference type="AlphaFoldDB" id="A0A1V4KWZ2"/>
<accession>A0A1V4KWZ2</accession>
<name>A0A1V4KWZ2_PATFA</name>
<gene>
    <name evidence="1" type="ORF">AV530_019032</name>
</gene>
<evidence type="ECO:0000313" key="1">
    <source>
        <dbReference type="EMBL" id="OPJ88902.1"/>
    </source>
</evidence>
<dbReference type="EMBL" id="LSYS01001493">
    <property type="protein sequence ID" value="OPJ88902.1"/>
    <property type="molecule type" value="Genomic_DNA"/>
</dbReference>
<reference evidence="1 2" key="1">
    <citation type="submission" date="2016-02" db="EMBL/GenBank/DDBJ databases">
        <title>Band-tailed pigeon sequencing and assembly.</title>
        <authorList>
            <person name="Soares A.E."/>
            <person name="Novak B.J."/>
            <person name="Rice E.S."/>
            <person name="O'Connell B."/>
            <person name="Chang D."/>
            <person name="Weber S."/>
            <person name="Shapiro B."/>
        </authorList>
    </citation>
    <scope>NUCLEOTIDE SEQUENCE [LARGE SCALE GENOMIC DNA]</scope>
    <source>
        <strain evidence="1">BTP2013</strain>
        <tissue evidence="1">Blood</tissue>
    </source>
</reference>
<dbReference type="Proteomes" id="UP000190648">
    <property type="component" value="Unassembled WGS sequence"/>
</dbReference>
<protein>
    <submittedName>
        <fullName evidence="1">Uncharacterized protein</fullName>
    </submittedName>
</protein>
<organism evidence="1 2">
    <name type="scientific">Patagioenas fasciata monilis</name>
    <dbReference type="NCBI Taxonomy" id="372326"/>
    <lineage>
        <taxon>Eukaryota</taxon>
        <taxon>Metazoa</taxon>
        <taxon>Chordata</taxon>
        <taxon>Craniata</taxon>
        <taxon>Vertebrata</taxon>
        <taxon>Euteleostomi</taxon>
        <taxon>Archelosauria</taxon>
        <taxon>Archosauria</taxon>
        <taxon>Dinosauria</taxon>
        <taxon>Saurischia</taxon>
        <taxon>Theropoda</taxon>
        <taxon>Coelurosauria</taxon>
        <taxon>Aves</taxon>
        <taxon>Neognathae</taxon>
        <taxon>Neoaves</taxon>
        <taxon>Columbimorphae</taxon>
        <taxon>Columbiformes</taxon>
        <taxon>Columbidae</taxon>
        <taxon>Patagioenas</taxon>
    </lineage>
</organism>
<proteinExistence type="predicted"/>